<feature type="region of interest" description="Disordered" evidence="1">
    <location>
        <begin position="119"/>
        <end position="143"/>
    </location>
</feature>
<dbReference type="EMBL" id="MLJW01005607">
    <property type="protein sequence ID" value="OIQ67934.1"/>
    <property type="molecule type" value="Genomic_DNA"/>
</dbReference>
<evidence type="ECO:0000313" key="2">
    <source>
        <dbReference type="EMBL" id="OIQ67934.1"/>
    </source>
</evidence>
<dbReference type="AlphaFoldDB" id="A0A1J5P9I0"/>
<sequence>MGQAVVQTLQYGALDAQQLQGDEKGQCAARWQGQRLGLGHAVVVPVMQVERAAPADQGDAADPGAGVAREFAVHHLGLERTCDPVAPEQVHHLLGVVTQPVVEFDVRQPDDGQRQIRAVVRPAREGPAQRQNSRPDPRSHAAGLLGIQPLHPALGVKALSRRGQPRFPHGHPGDVGEQGNVGMARRVGITLTKFDAANAVQRKPRGLDEGGAEHMGLCSITP</sequence>
<organism evidence="2">
    <name type="scientific">mine drainage metagenome</name>
    <dbReference type="NCBI Taxonomy" id="410659"/>
    <lineage>
        <taxon>unclassified sequences</taxon>
        <taxon>metagenomes</taxon>
        <taxon>ecological metagenomes</taxon>
    </lineage>
</organism>
<comment type="caution">
    <text evidence="2">The sequence shown here is derived from an EMBL/GenBank/DDBJ whole genome shotgun (WGS) entry which is preliminary data.</text>
</comment>
<evidence type="ECO:0000256" key="1">
    <source>
        <dbReference type="SAM" id="MobiDB-lite"/>
    </source>
</evidence>
<gene>
    <name evidence="2" type="ORF">GALL_504830</name>
</gene>
<proteinExistence type="predicted"/>
<accession>A0A1J5P9I0</accession>
<reference evidence="2" key="1">
    <citation type="submission" date="2016-10" db="EMBL/GenBank/DDBJ databases">
        <title>Sequence of Gallionella enrichment culture.</title>
        <authorList>
            <person name="Poehlein A."/>
            <person name="Muehling M."/>
            <person name="Daniel R."/>
        </authorList>
    </citation>
    <scope>NUCLEOTIDE SEQUENCE</scope>
</reference>
<name>A0A1J5P9I0_9ZZZZ</name>
<protein>
    <submittedName>
        <fullName evidence="2">Uncharacterized protein</fullName>
    </submittedName>
</protein>